<proteinExistence type="predicted"/>
<dbReference type="InterPro" id="IPR000477">
    <property type="entry name" value="RT_dom"/>
</dbReference>
<dbReference type="AlphaFoldDB" id="A0A8B6CKN5"/>
<gene>
    <name evidence="2" type="ORF">MGAL_10B073252</name>
</gene>
<reference evidence="2" key="1">
    <citation type="submission" date="2018-11" db="EMBL/GenBank/DDBJ databases">
        <authorList>
            <person name="Alioto T."/>
            <person name="Alioto T."/>
        </authorList>
    </citation>
    <scope>NUCLEOTIDE SEQUENCE</scope>
</reference>
<evidence type="ECO:0000313" key="2">
    <source>
        <dbReference type="EMBL" id="VDI06712.1"/>
    </source>
</evidence>
<dbReference type="EMBL" id="UYJE01001959">
    <property type="protein sequence ID" value="VDI06712.1"/>
    <property type="molecule type" value="Genomic_DNA"/>
</dbReference>
<name>A0A8B6CKN5_MYTGA</name>
<protein>
    <recommendedName>
        <fullName evidence="1">Reverse transcriptase domain-containing protein</fullName>
    </recommendedName>
</protein>
<keyword evidence="3" id="KW-1185">Reference proteome</keyword>
<evidence type="ECO:0000259" key="1">
    <source>
        <dbReference type="Pfam" id="PF00078"/>
    </source>
</evidence>
<feature type="domain" description="Reverse transcriptase" evidence="1">
    <location>
        <begin position="4"/>
        <end position="131"/>
    </location>
</feature>
<comment type="caution">
    <text evidence="2">The sequence shown here is derived from an EMBL/GenBank/DDBJ whole genome shotgun (WGS) entry which is preliminary data.</text>
</comment>
<dbReference type="InterPro" id="IPR043502">
    <property type="entry name" value="DNA/RNA_pol_sf"/>
</dbReference>
<dbReference type="PANTHER" id="PTHR33332">
    <property type="entry name" value="REVERSE TRANSCRIPTASE DOMAIN-CONTAINING PROTEIN"/>
    <property type="match status" value="1"/>
</dbReference>
<dbReference type="Proteomes" id="UP000596742">
    <property type="component" value="Unassembled WGS sequence"/>
</dbReference>
<evidence type="ECO:0000313" key="3">
    <source>
        <dbReference type="Proteomes" id="UP000596742"/>
    </source>
</evidence>
<dbReference type="SUPFAM" id="SSF56672">
    <property type="entry name" value="DNA/RNA polymerases"/>
    <property type="match status" value="1"/>
</dbReference>
<accession>A0A8B6CKN5</accession>
<dbReference type="OrthoDB" id="6150216at2759"/>
<dbReference type="Pfam" id="PF00078">
    <property type="entry name" value="RVT_1"/>
    <property type="match status" value="1"/>
</dbReference>
<organism evidence="2 3">
    <name type="scientific">Mytilus galloprovincialis</name>
    <name type="common">Mediterranean mussel</name>
    <dbReference type="NCBI Taxonomy" id="29158"/>
    <lineage>
        <taxon>Eukaryota</taxon>
        <taxon>Metazoa</taxon>
        <taxon>Spiralia</taxon>
        <taxon>Lophotrochozoa</taxon>
        <taxon>Mollusca</taxon>
        <taxon>Bivalvia</taxon>
        <taxon>Autobranchia</taxon>
        <taxon>Pteriomorphia</taxon>
        <taxon>Mytilida</taxon>
        <taxon>Mytiloidea</taxon>
        <taxon>Mytilidae</taxon>
        <taxon>Mytilinae</taxon>
        <taxon>Mytilus</taxon>
    </lineage>
</organism>
<sequence length="258" mass="29657">MLAKLESYGIDGPILDWHKMFLKQRSMRVLVDGENSDSVGVASGVPQGTVLGPLLFLCHINDLPETVKSQDHQLLQNDLASLEEWAEKWGMRFNAKKCYVMSVNNKSSHFYKLDNHILQQVQQNPYLGVIISDDLRWSAHIAKTVKKANSTLGFLRRNLRHCPKDGRKQAYIGLIRSLLEYASIVWDPYLIKDINALERVQRQAVRFISGDYTSREEGSIRRLMNELKLPTLENRRRHSRLTFLYKVAGELVPAIPQE</sequence>